<dbReference type="SMART" id="SM00386">
    <property type="entry name" value="HAT"/>
    <property type="match status" value="4"/>
</dbReference>
<dbReference type="GO" id="GO:0071004">
    <property type="term" value="C:U2-type prespliceosome"/>
    <property type="evidence" value="ECO:0007669"/>
    <property type="project" value="TreeGrafter"/>
</dbReference>
<organism evidence="7 8">
    <name type="scientific">Brettanomyces naardenensis</name>
    <name type="common">Yeast</name>
    <dbReference type="NCBI Taxonomy" id="13370"/>
    <lineage>
        <taxon>Eukaryota</taxon>
        <taxon>Fungi</taxon>
        <taxon>Dikarya</taxon>
        <taxon>Ascomycota</taxon>
        <taxon>Saccharomycotina</taxon>
        <taxon>Pichiomycetes</taxon>
        <taxon>Pichiales</taxon>
        <taxon>Pichiaceae</taxon>
        <taxon>Brettanomyces</taxon>
    </lineage>
</organism>
<evidence type="ECO:0000313" key="7">
    <source>
        <dbReference type="EMBL" id="VEU24388.1"/>
    </source>
</evidence>
<comment type="subcellular location">
    <subcellularLocation>
        <location evidence="1">Nucleus</location>
    </subcellularLocation>
</comment>
<dbReference type="GO" id="GO:0000243">
    <property type="term" value="C:commitment complex"/>
    <property type="evidence" value="ECO:0007669"/>
    <property type="project" value="TreeGrafter"/>
</dbReference>
<dbReference type="PANTHER" id="PTHR17204:SF5">
    <property type="entry name" value="PRE-MRNA-PROCESSING FACTOR 39"/>
    <property type="match status" value="1"/>
</dbReference>
<dbReference type="GO" id="GO:0030627">
    <property type="term" value="F:pre-mRNA 5'-splice site binding"/>
    <property type="evidence" value="ECO:0007669"/>
    <property type="project" value="TreeGrafter"/>
</dbReference>
<dbReference type="GO" id="GO:0005685">
    <property type="term" value="C:U1 snRNP"/>
    <property type="evidence" value="ECO:0007669"/>
    <property type="project" value="TreeGrafter"/>
</dbReference>
<dbReference type="SUPFAM" id="SSF48452">
    <property type="entry name" value="TPR-like"/>
    <property type="match status" value="1"/>
</dbReference>
<accession>A0A448YU13</accession>
<name>A0A448YU13_BRENA</name>
<protein>
    <submittedName>
        <fullName evidence="7">DEKNAAC105577</fullName>
    </submittedName>
</protein>
<comment type="similarity">
    <text evidence="6">Belongs to the PRP39 family.</text>
</comment>
<dbReference type="Pfam" id="PF23240">
    <property type="entry name" value="HAT_PRP39_N"/>
    <property type="match status" value="1"/>
</dbReference>
<sequence>MGSHRSSDSIISKYPEWWRLREEAAEDPDNIVLWGQLVDSIEGIVASNTEDTKKSESLQRYIHSDFDNLLTRFPYLTQYWKRYVTLEYTLNGLEKSALLLKSAVESFPQCLELWVDYINITVSNKLKDSVAIKLLFEEAADKVGMQFLAHPFWDLYLGWEGKNSGIHSNNYLNIYLRVIRIPLHQYARYFEAFNEIRTGFTIKDLIPETSSDKLLTNAMEELHVGTTNWDEVDDDVATSLIPNYFEKVFIETQKGTNSHWEFESQVERVDFEPKPVSTQDLEVWSKYLTFEEAQGSIEQIISLYERCLIPACSYESIWIRYLRFLILKTDDKDKIIHLFNRACDTFVPKCFRDIRYMFARYYEVQLSDSESAMEAYYTIVIDNPAEYDPVGRAFRFLYRDSEDKQAAIKDGLSCVRLYIREHYGTNEGGTNRKRRKPADTSEPIIKSDHFKSLYKLLNFKTASQLIVEVAKIYWLDRHEVKLTRELLISFFKEELVRSSFPYWSFFFKFELCQRNKKNLSNIVNYVKYYGQLSTHDTNGLLASYTNFCLKNSTSKELVNNSREMIRNYLEIDPESSTPMKHFLKSRLDPDHNEDSVNKRLYRESGHPSGRTEGRPRIINPVDYTVKLNEMGPPPLPQFSSVEKANIAVDFIKEDM</sequence>
<keyword evidence="5" id="KW-0539">Nucleus</keyword>
<dbReference type="GO" id="GO:0000395">
    <property type="term" value="P:mRNA 5'-splice site recognition"/>
    <property type="evidence" value="ECO:0007669"/>
    <property type="project" value="TreeGrafter"/>
</dbReference>
<gene>
    <name evidence="7" type="ORF">BRENAR_LOCUS5116</name>
</gene>
<dbReference type="OrthoDB" id="10265668at2759"/>
<dbReference type="AlphaFoldDB" id="A0A448YU13"/>
<dbReference type="InterPro" id="IPR059164">
    <property type="entry name" value="HAT_PRP39_C"/>
</dbReference>
<dbReference type="Proteomes" id="UP000290900">
    <property type="component" value="Unassembled WGS sequence"/>
</dbReference>
<dbReference type="Gene3D" id="1.25.40.10">
    <property type="entry name" value="Tetratricopeptide repeat domain"/>
    <property type="match status" value="2"/>
</dbReference>
<dbReference type="EMBL" id="CAACVR010000076">
    <property type="protein sequence ID" value="VEU24388.1"/>
    <property type="molecule type" value="Genomic_DNA"/>
</dbReference>
<dbReference type="STRING" id="13370.A0A448YU13"/>
<dbReference type="InterPro" id="IPR011990">
    <property type="entry name" value="TPR-like_helical_dom_sf"/>
</dbReference>
<dbReference type="InParanoid" id="A0A448YU13"/>
<evidence type="ECO:0000256" key="1">
    <source>
        <dbReference type="ARBA" id="ARBA00004123"/>
    </source>
</evidence>
<dbReference type="FunCoup" id="A0A448YU13">
    <property type="interactions" value="192"/>
</dbReference>
<keyword evidence="8" id="KW-1185">Reference proteome</keyword>
<dbReference type="Pfam" id="PF23241">
    <property type="entry name" value="HAT_PRP39_C"/>
    <property type="match status" value="1"/>
</dbReference>
<keyword evidence="3" id="KW-0677">Repeat</keyword>
<reference evidence="7 8" key="1">
    <citation type="submission" date="2018-12" db="EMBL/GenBank/DDBJ databases">
        <authorList>
            <person name="Tiukova I."/>
            <person name="Dainat J."/>
        </authorList>
    </citation>
    <scope>NUCLEOTIDE SEQUENCE [LARGE SCALE GENOMIC DNA]</scope>
</reference>
<dbReference type="PANTHER" id="PTHR17204">
    <property type="entry name" value="PRE-MRNA PROCESSING PROTEIN PRP39-RELATED"/>
    <property type="match status" value="1"/>
</dbReference>
<dbReference type="InterPro" id="IPR003107">
    <property type="entry name" value="HAT"/>
</dbReference>
<evidence type="ECO:0000256" key="6">
    <source>
        <dbReference type="ARBA" id="ARBA00038019"/>
    </source>
</evidence>
<evidence type="ECO:0000256" key="5">
    <source>
        <dbReference type="ARBA" id="ARBA00023242"/>
    </source>
</evidence>
<keyword evidence="4" id="KW-0508">mRNA splicing</keyword>
<proteinExistence type="inferred from homology"/>
<evidence type="ECO:0000256" key="2">
    <source>
        <dbReference type="ARBA" id="ARBA00022664"/>
    </source>
</evidence>
<evidence type="ECO:0000256" key="4">
    <source>
        <dbReference type="ARBA" id="ARBA00023187"/>
    </source>
</evidence>
<keyword evidence="2" id="KW-0507">mRNA processing</keyword>
<evidence type="ECO:0000256" key="3">
    <source>
        <dbReference type="ARBA" id="ARBA00022737"/>
    </source>
</evidence>
<evidence type="ECO:0000313" key="8">
    <source>
        <dbReference type="Proteomes" id="UP000290900"/>
    </source>
</evidence>